<name>A0A7W7W035_KITKI</name>
<feature type="domain" description="Histidine kinase/HSP90-like ATPase" evidence="3">
    <location>
        <begin position="2"/>
        <end position="105"/>
    </location>
</feature>
<dbReference type="Proteomes" id="UP000540506">
    <property type="component" value="Unassembled WGS sequence"/>
</dbReference>
<evidence type="ECO:0000256" key="2">
    <source>
        <dbReference type="SAM" id="MobiDB-lite"/>
    </source>
</evidence>
<evidence type="ECO:0000313" key="4">
    <source>
        <dbReference type="EMBL" id="MBB4928260.1"/>
    </source>
</evidence>
<sequence>MRSVATSWGITSDPLDRLVSIASELIANALRHTPPGTVLTELSLTPTGELLRFAVTDQMGRAPIPTPQDRFGDDTAEAGRGLLIVSLLADRWATTPAAITGKTVWAELDLPIPLDVPALQRQHRRLAALADLVAAGHPHPLIRLHSRQQGPNPARPDTHHPTDNPENPMPTSTIPFTKGNGTENDFVLLGDGGD</sequence>
<dbReference type="Pfam" id="PF13581">
    <property type="entry name" value="HATPase_c_2"/>
    <property type="match status" value="1"/>
</dbReference>
<proteinExistence type="predicted"/>
<evidence type="ECO:0000259" key="3">
    <source>
        <dbReference type="Pfam" id="PF13581"/>
    </source>
</evidence>
<comment type="caution">
    <text evidence="4">The sequence shown here is derived from an EMBL/GenBank/DDBJ whole genome shotgun (WGS) entry which is preliminary data.</text>
</comment>
<dbReference type="Gene3D" id="3.30.565.10">
    <property type="entry name" value="Histidine kinase-like ATPase, C-terminal domain"/>
    <property type="match status" value="1"/>
</dbReference>
<keyword evidence="1" id="KW-0808">Transferase</keyword>
<keyword evidence="5" id="KW-1185">Reference proteome</keyword>
<protein>
    <submittedName>
        <fullName evidence="4">HAMP domain-containing protein</fullName>
    </submittedName>
</protein>
<feature type="compositionally biased region" description="Polar residues" evidence="2">
    <location>
        <begin position="169"/>
        <end position="183"/>
    </location>
</feature>
<dbReference type="PANTHER" id="PTHR35526">
    <property type="entry name" value="ANTI-SIGMA-F FACTOR RSBW-RELATED"/>
    <property type="match status" value="1"/>
</dbReference>
<dbReference type="EMBL" id="JACHJV010000002">
    <property type="protein sequence ID" value="MBB4928260.1"/>
    <property type="molecule type" value="Genomic_DNA"/>
</dbReference>
<gene>
    <name evidence="4" type="ORF">FHR34_007355</name>
</gene>
<dbReference type="InterPro" id="IPR003594">
    <property type="entry name" value="HATPase_dom"/>
</dbReference>
<evidence type="ECO:0000256" key="1">
    <source>
        <dbReference type="ARBA" id="ARBA00022527"/>
    </source>
</evidence>
<evidence type="ECO:0000313" key="5">
    <source>
        <dbReference type="Proteomes" id="UP000540506"/>
    </source>
</evidence>
<dbReference type="GO" id="GO:0004674">
    <property type="term" value="F:protein serine/threonine kinase activity"/>
    <property type="evidence" value="ECO:0007669"/>
    <property type="project" value="UniProtKB-KW"/>
</dbReference>
<dbReference type="AlphaFoldDB" id="A0A7W7W035"/>
<keyword evidence="1" id="KW-0723">Serine/threonine-protein kinase</keyword>
<dbReference type="InterPro" id="IPR036890">
    <property type="entry name" value="HATPase_C_sf"/>
</dbReference>
<accession>A0A7W7W035</accession>
<reference evidence="4 5" key="1">
    <citation type="submission" date="2020-08" db="EMBL/GenBank/DDBJ databases">
        <title>Sequencing the genomes of 1000 actinobacteria strains.</title>
        <authorList>
            <person name="Klenk H.-P."/>
        </authorList>
    </citation>
    <scope>NUCLEOTIDE SEQUENCE [LARGE SCALE GENOMIC DNA]</scope>
    <source>
        <strain evidence="4 5">DSM 41654</strain>
    </source>
</reference>
<dbReference type="CDD" id="cd16936">
    <property type="entry name" value="HATPase_RsbW-like"/>
    <property type="match status" value="1"/>
</dbReference>
<dbReference type="InterPro" id="IPR050267">
    <property type="entry name" value="Anti-sigma-factor_SerPK"/>
</dbReference>
<keyword evidence="1" id="KW-0418">Kinase</keyword>
<dbReference type="RefSeq" id="WP_184945267.1">
    <property type="nucleotide sequence ID" value="NZ_JACHJV010000002.1"/>
</dbReference>
<organism evidence="4 5">
    <name type="scientific">Kitasatospora kifunensis</name>
    <name type="common">Streptomyces kifunensis</name>
    <dbReference type="NCBI Taxonomy" id="58351"/>
    <lineage>
        <taxon>Bacteria</taxon>
        <taxon>Bacillati</taxon>
        <taxon>Actinomycetota</taxon>
        <taxon>Actinomycetes</taxon>
        <taxon>Kitasatosporales</taxon>
        <taxon>Streptomycetaceae</taxon>
        <taxon>Kitasatospora</taxon>
    </lineage>
</organism>
<feature type="region of interest" description="Disordered" evidence="2">
    <location>
        <begin position="143"/>
        <end position="184"/>
    </location>
</feature>
<dbReference type="SUPFAM" id="SSF55874">
    <property type="entry name" value="ATPase domain of HSP90 chaperone/DNA topoisomerase II/histidine kinase"/>
    <property type="match status" value="1"/>
</dbReference>
<dbReference type="PANTHER" id="PTHR35526:SF3">
    <property type="entry name" value="ANTI-SIGMA-F FACTOR RSBW"/>
    <property type="match status" value="1"/>
</dbReference>